<reference evidence="2 3" key="1">
    <citation type="journal article" date="2015" name="Genome Biol. Evol.">
        <title>Comparative Genomics of a Bacterivorous Green Alga Reveals Evolutionary Causalities and Consequences of Phago-Mixotrophic Mode of Nutrition.</title>
        <authorList>
            <person name="Burns J.A."/>
            <person name="Paasch A."/>
            <person name="Narechania A."/>
            <person name="Kim E."/>
        </authorList>
    </citation>
    <scope>NUCLEOTIDE SEQUENCE [LARGE SCALE GENOMIC DNA]</scope>
    <source>
        <strain evidence="2 3">PLY_AMNH</strain>
    </source>
</reference>
<name>A0AAE0F044_9CHLO</name>
<organism evidence="2 3">
    <name type="scientific">Cymbomonas tetramitiformis</name>
    <dbReference type="NCBI Taxonomy" id="36881"/>
    <lineage>
        <taxon>Eukaryota</taxon>
        <taxon>Viridiplantae</taxon>
        <taxon>Chlorophyta</taxon>
        <taxon>Pyramimonadophyceae</taxon>
        <taxon>Pyramimonadales</taxon>
        <taxon>Pyramimonadaceae</taxon>
        <taxon>Cymbomonas</taxon>
    </lineage>
</organism>
<sequence length="87" mass="9499">MLPDELRVTDKGEGEWEAMAEETMAETAQAAEGGEEEEWSEDRQDQFLLNLSAAAYSAVVTRRLERSAKTPVANQPAANTATSDEPV</sequence>
<evidence type="ECO:0000313" key="3">
    <source>
        <dbReference type="Proteomes" id="UP001190700"/>
    </source>
</evidence>
<comment type="caution">
    <text evidence="2">The sequence shown here is derived from an EMBL/GenBank/DDBJ whole genome shotgun (WGS) entry which is preliminary data.</text>
</comment>
<evidence type="ECO:0000313" key="2">
    <source>
        <dbReference type="EMBL" id="KAK3246502.1"/>
    </source>
</evidence>
<evidence type="ECO:0000256" key="1">
    <source>
        <dbReference type="SAM" id="MobiDB-lite"/>
    </source>
</evidence>
<feature type="compositionally biased region" description="Polar residues" evidence="1">
    <location>
        <begin position="72"/>
        <end position="87"/>
    </location>
</feature>
<keyword evidence="3" id="KW-1185">Reference proteome</keyword>
<gene>
    <name evidence="2" type="ORF">CYMTET_43963</name>
</gene>
<dbReference type="AlphaFoldDB" id="A0AAE0F044"/>
<dbReference type="EMBL" id="LGRX02029751">
    <property type="protein sequence ID" value="KAK3246502.1"/>
    <property type="molecule type" value="Genomic_DNA"/>
</dbReference>
<feature type="region of interest" description="Disordered" evidence="1">
    <location>
        <begin position="64"/>
        <end position="87"/>
    </location>
</feature>
<accession>A0AAE0F044</accession>
<protein>
    <submittedName>
        <fullName evidence="2">Uncharacterized protein</fullName>
    </submittedName>
</protein>
<dbReference type="Proteomes" id="UP001190700">
    <property type="component" value="Unassembled WGS sequence"/>
</dbReference>
<proteinExistence type="predicted"/>